<protein>
    <submittedName>
        <fullName evidence="2">Uncharacterized protein</fullName>
    </submittedName>
</protein>
<accession>A0A226WNG0</accession>
<proteinExistence type="predicted"/>
<gene>
    <name evidence="2" type="ORF">BSU04_43425</name>
</gene>
<dbReference type="Gene3D" id="2.70.70.10">
    <property type="entry name" value="Glucose Permease (Domain IIA)"/>
    <property type="match status" value="1"/>
</dbReference>
<name>A0A226WNG0_CABSO</name>
<reference evidence="3" key="1">
    <citation type="submission" date="2017-01" db="EMBL/GenBank/DDBJ databases">
        <title>Genome Analysis of Deinococcus marmoris KOPRI26562.</title>
        <authorList>
            <person name="Kim J.H."/>
            <person name="Oh H.-M."/>
        </authorList>
    </citation>
    <scope>NUCLEOTIDE SEQUENCE [LARGE SCALE GENOMIC DNA]</scope>
    <source>
        <strain evidence="3">PAMC 26633</strain>
    </source>
</reference>
<dbReference type="Gene3D" id="1.10.530.10">
    <property type="match status" value="1"/>
</dbReference>
<dbReference type="InterPro" id="IPR023346">
    <property type="entry name" value="Lysozyme-like_dom_sf"/>
</dbReference>
<evidence type="ECO:0000313" key="3">
    <source>
        <dbReference type="Proteomes" id="UP000214720"/>
    </source>
</evidence>
<dbReference type="SUPFAM" id="SSF53955">
    <property type="entry name" value="Lysozyme-like"/>
    <property type="match status" value="1"/>
</dbReference>
<comment type="caution">
    <text evidence="2">The sequence shown here is derived from an EMBL/GenBank/DDBJ whole genome shotgun (WGS) entry which is preliminary data.</text>
</comment>
<evidence type="ECO:0000256" key="1">
    <source>
        <dbReference type="SAM" id="MobiDB-lite"/>
    </source>
</evidence>
<organism evidence="2 3">
    <name type="scientific">Caballeronia sordidicola</name>
    <name type="common">Burkholderia sordidicola</name>
    <dbReference type="NCBI Taxonomy" id="196367"/>
    <lineage>
        <taxon>Bacteria</taxon>
        <taxon>Pseudomonadati</taxon>
        <taxon>Pseudomonadota</taxon>
        <taxon>Betaproteobacteria</taxon>
        <taxon>Burkholderiales</taxon>
        <taxon>Burkholderiaceae</taxon>
        <taxon>Caballeronia</taxon>
    </lineage>
</organism>
<evidence type="ECO:0000313" key="2">
    <source>
        <dbReference type="EMBL" id="OXC72138.1"/>
    </source>
</evidence>
<sequence>MLISFPFLPAPGNGSADSFEQAALTVTARLDDYESPHGIYPVSLDRRWHGGVHLTPKFLDEPVRAIADGTVVAYRVVSDCVVEGHDNSFILLKHQTETGHERSMTFYSLYMHLMNHADMKGKRVLKRQLVPLMQEPTGEARHDGKTKVFRKDILGYPGKMYGQRMIHFEIFMTDVDFNAHFDKTLLGKMPVESDGSEEPWGNAYYVIPPRSFRVKPSGQSDVIGTSDKTLFVRIAYESGTKYTTVWAADGVDQSPALITPEKGVPDPEYEYSLFKTACESYPACPSAGYELLRFGRVIGPDKGKLPAEQNVNWQRIPFAPGQSGYVDLNLRDIRKMSDADFPFFTGWVKATEGNGALSDDGLCDVKVILDILRDANTPPPRPGVDRQERLALYLRDDEQARRKLRGLICEAPTEWDKSTNVRRYRTLTNPGEHYADDPAGLKKFVDFVEKFQFWDMTGLPSKIWHFHPLAFVEHFKKCGWLSRPEMAQLLPVSAMRLHRGAYLSEPVDINVPARQRVLSDFRVDLNKALRKHGIVTANRMAAFFGNAMQETQWFGKLYEDNSVAWYYPWDGRGFLQLTGPGNYIKYWRWRGRDVAVTVEQALVSAYSKKDHAALQDKANPKVTSEMIEWRNDVSGLKDNTRYDSSDSAVAYWAWSGAARFADFPSSNDRATKRIGSDTHVYYACQSFGQVAATVNFGSPVTNLTSIDKVNGIVARYQAYTSALKVLADTPQFPDQDGNLQTTPEGYERRKDIS</sequence>
<feature type="region of interest" description="Disordered" evidence="1">
    <location>
        <begin position="732"/>
        <end position="753"/>
    </location>
</feature>
<dbReference type="Proteomes" id="UP000214720">
    <property type="component" value="Unassembled WGS sequence"/>
</dbReference>
<dbReference type="RefSeq" id="WP_089165992.1">
    <property type="nucleotide sequence ID" value="NZ_MTHB01000282.1"/>
</dbReference>
<dbReference type="InterPro" id="IPR011055">
    <property type="entry name" value="Dup_hybrid_motif"/>
</dbReference>
<dbReference type="EMBL" id="MTHB01000282">
    <property type="protein sequence ID" value="OXC72138.1"/>
    <property type="molecule type" value="Genomic_DNA"/>
</dbReference>
<dbReference type="AlphaFoldDB" id="A0A226WNG0"/>
<dbReference type="OrthoDB" id="1242806at2"/>